<dbReference type="Pfam" id="PF00664">
    <property type="entry name" value="ABC_membrane"/>
    <property type="match status" value="1"/>
</dbReference>
<dbReference type="InterPro" id="IPR003593">
    <property type="entry name" value="AAA+_ATPase"/>
</dbReference>
<comment type="caution">
    <text evidence="12">The sequence shown here is derived from an EMBL/GenBank/DDBJ whole genome shotgun (WGS) entry which is preliminary data.</text>
</comment>
<keyword evidence="3 9" id="KW-0812">Transmembrane</keyword>
<dbReference type="Gene3D" id="3.40.50.300">
    <property type="entry name" value="P-loop containing nucleotide triphosphate hydrolases"/>
    <property type="match status" value="1"/>
</dbReference>
<dbReference type="GO" id="GO:0005886">
    <property type="term" value="C:plasma membrane"/>
    <property type="evidence" value="ECO:0007669"/>
    <property type="project" value="UniProtKB-SubCell"/>
</dbReference>
<evidence type="ECO:0000256" key="5">
    <source>
        <dbReference type="ARBA" id="ARBA00022840"/>
    </source>
</evidence>
<evidence type="ECO:0000256" key="7">
    <source>
        <dbReference type="ARBA" id="ARBA00023136"/>
    </source>
</evidence>
<evidence type="ECO:0000256" key="4">
    <source>
        <dbReference type="ARBA" id="ARBA00022741"/>
    </source>
</evidence>
<protein>
    <submittedName>
        <fullName evidence="12">ATP-binding cassette domain-containing protein</fullName>
    </submittedName>
</protein>
<keyword evidence="2" id="KW-0813">Transport</keyword>
<dbReference type="PANTHER" id="PTHR24221:SF402">
    <property type="entry name" value="IRON-SULFUR CLUSTERS TRANSPORTER ABCB7, MITOCHONDRIAL"/>
    <property type="match status" value="1"/>
</dbReference>
<feature type="region of interest" description="Disordered" evidence="8">
    <location>
        <begin position="1"/>
        <end position="23"/>
    </location>
</feature>
<accession>A0A6P0CEK0</accession>
<keyword evidence="13" id="KW-1185">Reference proteome</keyword>
<dbReference type="SMART" id="SM00382">
    <property type="entry name" value="AAA"/>
    <property type="match status" value="1"/>
</dbReference>
<organism evidence="12 13">
    <name type="scientific">Sulfitobacter sediminilitoris</name>
    <dbReference type="NCBI Taxonomy" id="2698830"/>
    <lineage>
        <taxon>Bacteria</taxon>
        <taxon>Pseudomonadati</taxon>
        <taxon>Pseudomonadota</taxon>
        <taxon>Alphaproteobacteria</taxon>
        <taxon>Rhodobacterales</taxon>
        <taxon>Roseobacteraceae</taxon>
        <taxon>Sulfitobacter</taxon>
    </lineage>
</organism>
<keyword evidence="6 9" id="KW-1133">Transmembrane helix</keyword>
<dbReference type="PROSITE" id="PS00211">
    <property type="entry name" value="ABC_TRANSPORTER_1"/>
    <property type="match status" value="1"/>
</dbReference>
<feature type="domain" description="ABC transmembrane type-1" evidence="11">
    <location>
        <begin position="58"/>
        <end position="344"/>
    </location>
</feature>
<dbReference type="Pfam" id="PF00005">
    <property type="entry name" value="ABC_tran"/>
    <property type="match status" value="1"/>
</dbReference>
<evidence type="ECO:0000256" key="3">
    <source>
        <dbReference type="ARBA" id="ARBA00022692"/>
    </source>
</evidence>
<feature type="transmembrane region" description="Helical" evidence="9">
    <location>
        <begin position="284"/>
        <end position="306"/>
    </location>
</feature>
<feature type="compositionally biased region" description="Polar residues" evidence="8">
    <location>
        <begin position="1"/>
        <end position="22"/>
    </location>
</feature>
<evidence type="ECO:0000313" key="13">
    <source>
        <dbReference type="Proteomes" id="UP000468591"/>
    </source>
</evidence>
<evidence type="ECO:0000313" key="12">
    <source>
        <dbReference type="EMBL" id="NEK24337.1"/>
    </source>
</evidence>
<dbReference type="Gene3D" id="1.20.1560.10">
    <property type="entry name" value="ABC transporter type 1, transmembrane domain"/>
    <property type="match status" value="1"/>
</dbReference>
<sequence>MAADTTQSPSTASEAAASQRNTAAAMAEEERQSGFFVLRKVAPYLWPANMPWVRRRVLLAMIALFVSKLISVATPLFYRDAVDALAGEGVPMVALGAIGLTIAYGMARLMTVGFQQLRDAIFARVGQRALRMLALETFEHIHRLSMRYHITRKTGGLSRIIERGVKGVEFLLRFLLFNIGPLILELLMIGAILTILFDWSYLLVVAVTIGLYVWFTFSITEWRVRQRRQMNEADTDANQKAIDSLLNYETVKYFGAEAREADRYDSAMAGYEDAAIKTSLSLAFLNFGQSLIITAGLVGVMVMAAIGVQNGTLTVGDFVMVNAYMVQITVPLNFLGTVYREIRQALVDMGQMFGLLEQPAEITDKPDAPDLKVSGGQVTLENVHFGYDPERMILKGISLEAKPGETVAIVGSTGSGKSTIGRLLFRFYDVDSGALKIDGQDVRDVTQLSLHQAIGVVPQDTVLFNDTIGYNIAYGKDGATQSEIEAAAKDAQIHDFIKSLPDGYNTTVGERGLKLSGGEKQRVGIARTLLKNPPILLLDEATSALDSETESDIQDALMRAGEGRTVLTIAHRLSTIADADRIVVLEKGEIVEQGRHEALLAKDGRYAQLWHRQQAEDAT</sequence>
<comment type="subcellular location">
    <subcellularLocation>
        <location evidence="1">Cell membrane</location>
        <topology evidence="1">Multi-pass membrane protein</topology>
    </subcellularLocation>
</comment>
<dbReference type="GO" id="GO:0005524">
    <property type="term" value="F:ATP binding"/>
    <property type="evidence" value="ECO:0007669"/>
    <property type="project" value="UniProtKB-KW"/>
</dbReference>
<dbReference type="SUPFAM" id="SSF90123">
    <property type="entry name" value="ABC transporter transmembrane region"/>
    <property type="match status" value="1"/>
</dbReference>
<dbReference type="InterPro" id="IPR011527">
    <property type="entry name" value="ABC1_TM_dom"/>
</dbReference>
<feature type="domain" description="ABC transporter" evidence="10">
    <location>
        <begin position="378"/>
        <end position="612"/>
    </location>
</feature>
<evidence type="ECO:0000256" key="8">
    <source>
        <dbReference type="SAM" id="MobiDB-lite"/>
    </source>
</evidence>
<name>A0A6P0CEK0_9RHOB</name>
<dbReference type="GO" id="GO:0006879">
    <property type="term" value="P:intracellular iron ion homeostasis"/>
    <property type="evidence" value="ECO:0007669"/>
    <property type="project" value="TreeGrafter"/>
</dbReference>
<gene>
    <name evidence="12" type="ORF">GV827_18285</name>
</gene>
<dbReference type="AlphaFoldDB" id="A0A6P0CEK0"/>
<dbReference type="InterPro" id="IPR017871">
    <property type="entry name" value="ABC_transporter-like_CS"/>
</dbReference>
<dbReference type="InterPro" id="IPR039421">
    <property type="entry name" value="Type_1_exporter"/>
</dbReference>
<evidence type="ECO:0000259" key="10">
    <source>
        <dbReference type="PROSITE" id="PS50893"/>
    </source>
</evidence>
<feature type="transmembrane region" description="Helical" evidence="9">
    <location>
        <begin position="199"/>
        <end position="220"/>
    </location>
</feature>
<dbReference type="Proteomes" id="UP000468591">
    <property type="component" value="Unassembled WGS sequence"/>
</dbReference>
<dbReference type="EMBL" id="JAABNT010000014">
    <property type="protein sequence ID" value="NEK24337.1"/>
    <property type="molecule type" value="Genomic_DNA"/>
</dbReference>
<dbReference type="GO" id="GO:0140359">
    <property type="term" value="F:ABC-type transporter activity"/>
    <property type="evidence" value="ECO:0007669"/>
    <property type="project" value="InterPro"/>
</dbReference>
<dbReference type="RefSeq" id="WP_164355263.1">
    <property type="nucleotide sequence ID" value="NZ_JAABNT010000014.1"/>
</dbReference>
<dbReference type="GO" id="GO:0016887">
    <property type="term" value="F:ATP hydrolysis activity"/>
    <property type="evidence" value="ECO:0007669"/>
    <property type="project" value="InterPro"/>
</dbReference>
<dbReference type="FunFam" id="3.40.50.300:FF:000186">
    <property type="entry name" value="ATP-binding cassette sub-family B member 7, mitochondrial"/>
    <property type="match status" value="1"/>
</dbReference>
<dbReference type="SUPFAM" id="SSF52540">
    <property type="entry name" value="P-loop containing nucleoside triphosphate hydrolases"/>
    <property type="match status" value="1"/>
</dbReference>
<feature type="transmembrane region" description="Helical" evidence="9">
    <location>
        <begin position="170"/>
        <end position="193"/>
    </location>
</feature>
<evidence type="ECO:0000256" key="1">
    <source>
        <dbReference type="ARBA" id="ARBA00004651"/>
    </source>
</evidence>
<keyword evidence="5 12" id="KW-0067">ATP-binding</keyword>
<feature type="transmembrane region" description="Helical" evidence="9">
    <location>
        <begin position="90"/>
        <end position="107"/>
    </location>
</feature>
<keyword evidence="7 9" id="KW-0472">Membrane</keyword>
<keyword evidence="4" id="KW-0547">Nucleotide-binding</keyword>
<dbReference type="PROSITE" id="PS50893">
    <property type="entry name" value="ABC_TRANSPORTER_2"/>
    <property type="match status" value="1"/>
</dbReference>
<evidence type="ECO:0000256" key="6">
    <source>
        <dbReference type="ARBA" id="ARBA00022989"/>
    </source>
</evidence>
<feature type="transmembrane region" description="Helical" evidence="9">
    <location>
        <begin position="57"/>
        <end position="78"/>
    </location>
</feature>
<dbReference type="InterPro" id="IPR036640">
    <property type="entry name" value="ABC1_TM_sf"/>
</dbReference>
<evidence type="ECO:0000256" key="9">
    <source>
        <dbReference type="SAM" id="Phobius"/>
    </source>
</evidence>
<dbReference type="PANTHER" id="PTHR24221">
    <property type="entry name" value="ATP-BINDING CASSETTE SUB-FAMILY B"/>
    <property type="match status" value="1"/>
</dbReference>
<proteinExistence type="predicted"/>
<dbReference type="CDD" id="cd18582">
    <property type="entry name" value="ABC_6TM_ATM1_ABCB7"/>
    <property type="match status" value="1"/>
</dbReference>
<reference evidence="12 13" key="1">
    <citation type="submission" date="2020-01" db="EMBL/GenBank/DDBJ databases">
        <title>Sulfitobacter sediminilitoris sp. nov., isolated from a tidal flat.</title>
        <authorList>
            <person name="Park S."/>
            <person name="Yoon J.-H."/>
        </authorList>
    </citation>
    <scope>NUCLEOTIDE SEQUENCE [LARGE SCALE GENOMIC DNA]</scope>
    <source>
        <strain evidence="12 13">JBTF-M27</strain>
    </source>
</reference>
<dbReference type="CDD" id="cd03253">
    <property type="entry name" value="ABCC_ATM1_transporter"/>
    <property type="match status" value="1"/>
</dbReference>
<evidence type="ECO:0000256" key="2">
    <source>
        <dbReference type="ARBA" id="ARBA00022448"/>
    </source>
</evidence>
<dbReference type="InterPro" id="IPR027417">
    <property type="entry name" value="P-loop_NTPase"/>
</dbReference>
<evidence type="ECO:0000259" key="11">
    <source>
        <dbReference type="PROSITE" id="PS50929"/>
    </source>
</evidence>
<dbReference type="PROSITE" id="PS50929">
    <property type="entry name" value="ABC_TM1F"/>
    <property type="match status" value="1"/>
</dbReference>
<dbReference type="InterPro" id="IPR003439">
    <property type="entry name" value="ABC_transporter-like_ATP-bd"/>
</dbReference>